<organism evidence="2 3">
    <name type="scientific">Catenulispora pinistramenti</name>
    <dbReference type="NCBI Taxonomy" id="2705254"/>
    <lineage>
        <taxon>Bacteria</taxon>
        <taxon>Bacillati</taxon>
        <taxon>Actinomycetota</taxon>
        <taxon>Actinomycetes</taxon>
        <taxon>Catenulisporales</taxon>
        <taxon>Catenulisporaceae</taxon>
        <taxon>Catenulispora</taxon>
    </lineage>
</organism>
<keyword evidence="3" id="KW-1185">Reference proteome</keyword>
<feature type="domain" description="SnoaL-like" evidence="1">
    <location>
        <begin position="30"/>
        <end position="147"/>
    </location>
</feature>
<reference evidence="2 3" key="1">
    <citation type="submission" date="2020-02" db="EMBL/GenBank/DDBJ databases">
        <title>Acidophilic actinobacteria isolated from forest soil.</title>
        <authorList>
            <person name="Golinska P."/>
        </authorList>
    </citation>
    <scope>NUCLEOTIDE SEQUENCE [LARGE SCALE GENOMIC DNA]</scope>
    <source>
        <strain evidence="2 3">NL8</strain>
    </source>
</reference>
<evidence type="ECO:0000259" key="1">
    <source>
        <dbReference type="Pfam" id="PF13474"/>
    </source>
</evidence>
<evidence type="ECO:0000313" key="2">
    <source>
        <dbReference type="EMBL" id="MBS2552351.1"/>
    </source>
</evidence>
<dbReference type="Proteomes" id="UP000730482">
    <property type="component" value="Unassembled WGS sequence"/>
</dbReference>
<dbReference type="InterPro" id="IPR037401">
    <property type="entry name" value="SnoaL-like"/>
</dbReference>
<dbReference type="SUPFAM" id="SSF54427">
    <property type="entry name" value="NTF2-like"/>
    <property type="match status" value="1"/>
</dbReference>
<dbReference type="RefSeq" id="WP_212017844.1">
    <property type="nucleotide sequence ID" value="NZ_JAAFYZ010000184.1"/>
</dbReference>
<protein>
    <submittedName>
        <fullName evidence="2">Nuclear transport factor 2 family protein</fullName>
    </submittedName>
</protein>
<dbReference type="Pfam" id="PF13474">
    <property type="entry name" value="SnoaL_3"/>
    <property type="match status" value="1"/>
</dbReference>
<proteinExistence type="predicted"/>
<sequence>MIDKTDIAFGPASRNRLAQATDRGPDGALAALESFYYGLNSANLDALRRDWSPNPLAQLNNPLGGILRGGEAIVDLYEKVFAGSANVQVTFSDVVAYTGPDHAVFAGRETGTYTTPDGTVTPLSIRTSRYFRYEDGHWQQFHHHGSIDDAGELAAYQKAIRG</sequence>
<dbReference type="Gene3D" id="3.10.450.50">
    <property type="match status" value="1"/>
</dbReference>
<dbReference type="InterPro" id="IPR032710">
    <property type="entry name" value="NTF2-like_dom_sf"/>
</dbReference>
<dbReference type="EMBL" id="JAAFYZ010000184">
    <property type="protein sequence ID" value="MBS2552351.1"/>
    <property type="molecule type" value="Genomic_DNA"/>
</dbReference>
<gene>
    <name evidence="2" type="ORF">KGQ19_36405</name>
</gene>
<comment type="caution">
    <text evidence="2">The sequence shown here is derived from an EMBL/GenBank/DDBJ whole genome shotgun (WGS) entry which is preliminary data.</text>
</comment>
<name>A0ABS5L210_9ACTN</name>
<accession>A0ABS5L210</accession>
<evidence type="ECO:0000313" key="3">
    <source>
        <dbReference type="Proteomes" id="UP000730482"/>
    </source>
</evidence>